<accession>A0A822Y302</accession>
<reference evidence="1 2" key="1">
    <citation type="journal article" date="2020" name="Mol. Biol. Evol.">
        <title>Distinct Expression and Methylation Patterns for Genes with Different Fates following a Single Whole-Genome Duplication in Flowering Plants.</title>
        <authorList>
            <person name="Shi T."/>
            <person name="Rahmani R.S."/>
            <person name="Gugger P.F."/>
            <person name="Wang M."/>
            <person name="Li H."/>
            <person name="Zhang Y."/>
            <person name="Li Z."/>
            <person name="Wang Q."/>
            <person name="Van de Peer Y."/>
            <person name="Marchal K."/>
            <person name="Chen J."/>
        </authorList>
    </citation>
    <scope>NUCLEOTIDE SEQUENCE [LARGE SCALE GENOMIC DNA]</scope>
    <source>
        <tissue evidence="1">Leaf</tissue>
    </source>
</reference>
<dbReference type="InterPro" id="IPR001611">
    <property type="entry name" value="Leu-rich_rpt"/>
</dbReference>
<proteinExistence type="predicted"/>
<organism evidence="1 2">
    <name type="scientific">Nelumbo nucifera</name>
    <name type="common">Sacred lotus</name>
    <dbReference type="NCBI Taxonomy" id="4432"/>
    <lineage>
        <taxon>Eukaryota</taxon>
        <taxon>Viridiplantae</taxon>
        <taxon>Streptophyta</taxon>
        <taxon>Embryophyta</taxon>
        <taxon>Tracheophyta</taxon>
        <taxon>Spermatophyta</taxon>
        <taxon>Magnoliopsida</taxon>
        <taxon>Proteales</taxon>
        <taxon>Nelumbonaceae</taxon>
        <taxon>Nelumbo</taxon>
    </lineage>
</organism>
<evidence type="ECO:0000313" key="1">
    <source>
        <dbReference type="EMBL" id="DAD25931.1"/>
    </source>
</evidence>
<dbReference type="Proteomes" id="UP000607653">
    <property type="component" value="Unassembled WGS sequence"/>
</dbReference>
<dbReference type="Pfam" id="PF00560">
    <property type="entry name" value="LRR_1"/>
    <property type="match status" value="1"/>
</dbReference>
<sequence>MFIGNKLAFLLRKNHVIPQNLWYLDLSSNEAKSRITSLQHPGFNSSTSRLTGSPERLGFQQLQYYLWLDWNMLGGTLPSALANCSLLMYLSIQGNALRGIIN</sequence>
<dbReference type="AlphaFoldDB" id="A0A822Y302"/>
<evidence type="ECO:0000313" key="2">
    <source>
        <dbReference type="Proteomes" id="UP000607653"/>
    </source>
</evidence>
<comment type="caution">
    <text evidence="1">The sequence shown here is derived from an EMBL/GenBank/DDBJ whole genome shotgun (WGS) entry which is preliminary data.</text>
</comment>
<dbReference type="Gene3D" id="3.80.10.10">
    <property type="entry name" value="Ribonuclease Inhibitor"/>
    <property type="match status" value="1"/>
</dbReference>
<keyword evidence="2" id="KW-1185">Reference proteome</keyword>
<dbReference type="EMBL" id="DUZY01000002">
    <property type="protein sequence ID" value="DAD25931.1"/>
    <property type="molecule type" value="Genomic_DNA"/>
</dbReference>
<protein>
    <submittedName>
        <fullName evidence="1">Uncharacterized protein</fullName>
    </submittedName>
</protein>
<dbReference type="InterPro" id="IPR032675">
    <property type="entry name" value="LRR_dom_sf"/>
</dbReference>
<name>A0A822Y302_NELNU</name>
<gene>
    <name evidence="1" type="ORF">HUJ06_027399</name>
</gene>
<dbReference type="SUPFAM" id="SSF52058">
    <property type="entry name" value="L domain-like"/>
    <property type="match status" value="1"/>
</dbReference>